<dbReference type="PANTHER" id="PTHR43446:SF1">
    <property type="entry name" value="BAND 7 DOMAIN-CONTAINING PROTEIN"/>
    <property type="match status" value="1"/>
</dbReference>
<dbReference type="Proteomes" id="UP001171916">
    <property type="component" value="Unassembled WGS sequence"/>
</dbReference>
<organism evidence="4 5">
    <name type="scientific">Algoriphagus sediminis</name>
    <dbReference type="NCBI Taxonomy" id="3057113"/>
    <lineage>
        <taxon>Bacteria</taxon>
        <taxon>Pseudomonadati</taxon>
        <taxon>Bacteroidota</taxon>
        <taxon>Cytophagia</taxon>
        <taxon>Cytophagales</taxon>
        <taxon>Cyclobacteriaceae</taxon>
        <taxon>Algoriphagus</taxon>
    </lineage>
</organism>
<dbReference type="Pfam" id="PF01145">
    <property type="entry name" value="Band_7"/>
    <property type="match status" value="1"/>
</dbReference>
<dbReference type="SMART" id="SM00244">
    <property type="entry name" value="PHB"/>
    <property type="match status" value="1"/>
</dbReference>
<feature type="domain" description="Band 7" evidence="3">
    <location>
        <begin position="48"/>
        <end position="217"/>
    </location>
</feature>
<dbReference type="PANTHER" id="PTHR43446">
    <property type="entry name" value="MEMBRANE PROTEIN-RELATED"/>
    <property type="match status" value="1"/>
</dbReference>
<evidence type="ECO:0000259" key="3">
    <source>
        <dbReference type="SMART" id="SM00244"/>
    </source>
</evidence>
<sequence>MEKITKPLSGYLFILIDLAMIPLAIFAFANEIFALAIPSVLVFILMVPGFFIVEPNKAMVLLLFGDYKGTVKANGFFWVNPFMTKKKISLRVRNFENKPVKVNDKIGNPVMIGTIVVWQVEDTFKATFDVDDYENFVHLQTDAAVRKMAGLYSYDNFEDEGNGEEEITLRSGVEEVNNSLEEEIIDRLNHAGIKVIEARISHLAYASEIASAMLQRQQATAIVAARKKIVEGAVGMVEMAIDDLKLKEIIEFDEEKKAVMVSNLMVVLCADKSASPVLNVGTLNQ</sequence>
<proteinExistence type="predicted"/>
<keyword evidence="2" id="KW-1133">Transmembrane helix</keyword>
<dbReference type="RefSeq" id="WP_289998684.1">
    <property type="nucleotide sequence ID" value="NZ_JAUEPH010000001.1"/>
</dbReference>
<feature type="transmembrane region" description="Helical" evidence="2">
    <location>
        <begin position="35"/>
        <end position="53"/>
    </location>
</feature>
<dbReference type="EMBL" id="JAUEPH010000001">
    <property type="protein sequence ID" value="MDN3203134.1"/>
    <property type="molecule type" value="Genomic_DNA"/>
</dbReference>
<protein>
    <submittedName>
        <fullName evidence="4">SPFH domain-containing protein</fullName>
    </submittedName>
</protein>
<keyword evidence="2" id="KW-0472">Membrane</keyword>
<dbReference type="SUPFAM" id="SSF117892">
    <property type="entry name" value="Band 7/SPFH domain"/>
    <property type="match status" value="1"/>
</dbReference>
<gene>
    <name evidence="4" type="ORF">QVH07_03195</name>
</gene>
<dbReference type="CDD" id="cd03402">
    <property type="entry name" value="SPFH_like_u2"/>
    <property type="match status" value="1"/>
</dbReference>
<comment type="caution">
    <text evidence="4">The sequence shown here is derived from an EMBL/GenBank/DDBJ whole genome shotgun (WGS) entry which is preliminary data.</text>
</comment>
<name>A0ABT7Y9E3_9BACT</name>
<keyword evidence="2" id="KW-0812">Transmembrane</keyword>
<dbReference type="InterPro" id="IPR036013">
    <property type="entry name" value="Band_7/SPFH_dom_sf"/>
</dbReference>
<comment type="subcellular location">
    <subcellularLocation>
        <location evidence="1">Membrane</location>
        <topology evidence="1">Single-pass membrane protein</topology>
    </subcellularLocation>
</comment>
<dbReference type="Gene3D" id="3.30.479.30">
    <property type="entry name" value="Band 7 domain"/>
    <property type="match status" value="1"/>
</dbReference>
<feature type="transmembrane region" description="Helical" evidence="2">
    <location>
        <begin position="12"/>
        <end position="29"/>
    </location>
</feature>
<dbReference type="InterPro" id="IPR001107">
    <property type="entry name" value="Band_7"/>
</dbReference>
<evidence type="ECO:0000256" key="1">
    <source>
        <dbReference type="ARBA" id="ARBA00004167"/>
    </source>
</evidence>
<keyword evidence="5" id="KW-1185">Reference proteome</keyword>
<accession>A0ABT7Y9E3</accession>
<evidence type="ECO:0000313" key="4">
    <source>
        <dbReference type="EMBL" id="MDN3203134.1"/>
    </source>
</evidence>
<reference evidence="4" key="1">
    <citation type="submission" date="2023-06" db="EMBL/GenBank/DDBJ databases">
        <title>Robiginitalea aurantiacus sp. nov. and Algoriphagus sediminis sp. nov., isolated from coastal sediment.</title>
        <authorList>
            <person name="Zhou Z.Y."/>
            <person name="An J."/>
            <person name="Jia Y.W."/>
            <person name="Du Z.J."/>
        </authorList>
    </citation>
    <scope>NUCLEOTIDE SEQUENCE</scope>
    <source>
        <strain evidence="4">C2-7</strain>
    </source>
</reference>
<evidence type="ECO:0000313" key="5">
    <source>
        <dbReference type="Proteomes" id="UP001171916"/>
    </source>
</evidence>
<evidence type="ECO:0000256" key="2">
    <source>
        <dbReference type="SAM" id="Phobius"/>
    </source>
</evidence>